<dbReference type="Proteomes" id="UP000034416">
    <property type="component" value="Unassembled WGS sequence"/>
</dbReference>
<dbReference type="RefSeq" id="WP_046190297.1">
    <property type="nucleotide sequence ID" value="NZ_JACKUJ010000023.1"/>
</dbReference>
<accession>A0A0F5MUR1</accession>
<dbReference type="AlphaFoldDB" id="A0A0F5MUR1"/>
<evidence type="ECO:0000256" key="1">
    <source>
        <dbReference type="SAM" id="MobiDB-lite"/>
    </source>
</evidence>
<proteinExistence type="predicted"/>
<keyword evidence="2" id="KW-0472">Membrane</keyword>
<reference evidence="6 9" key="4">
    <citation type="submission" date="2018-09" db="EMBL/GenBank/DDBJ databases">
        <title>Metagenome Assembled Genomes from an Advanced Water Purification Facility.</title>
        <authorList>
            <person name="Stamps B.W."/>
            <person name="Spear J.R."/>
        </authorList>
    </citation>
    <scope>NUCLEOTIDE SEQUENCE [LARGE SCALE GENOMIC DNA]</scope>
    <source>
        <strain evidence="6">Bin_29_2</strain>
    </source>
</reference>
<feature type="compositionally biased region" description="Basic and acidic residues" evidence="1">
    <location>
        <begin position="9"/>
        <end position="20"/>
    </location>
</feature>
<evidence type="ECO:0000313" key="7">
    <source>
        <dbReference type="Proteomes" id="UP000034416"/>
    </source>
</evidence>
<dbReference type="Proteomes" id="UP000321797">
    <property type="component" value="Unassembled WGS sequence"/>
</dbReference>
<reference evidence="4" key="2">
    <citation type="submission" date="2015-04" db="EMBL/GenBank/DDBJ databases">
        <title>Genome sequence of Mycobacterium arupense strain GUC1.</title>
        <authorList>
            <person name="Greninger A.L."/>
            <person name="Cunningham G."/>
            <person name="Chiu C.Y."/>
            <person name="Miller S."/>
        </authorList>
    </citation>
    <scope>NUCLEOTIDE SEQUENCE</scope>
    <source>
        <strain evidence="4">GUC1</strain>
    </source>
</reference>
<evidence type="ECO:0000259" key="3">
    <source>
        <dbReference type="Pfam" id="PF13559"/>
    </source>
</evidence>
<evidence type="ECO:0000313" key="5">
    <source>
        <dbReference type="EMBL" id="OQZ92000.1"/>
    </source>
</evidence>
<dbReference type="EMBL" id="LASW01000070">
    <property type="protein sequence ID" value="KKB98431.1"/>
    <property type="molecule type" value="Genomic_DNA"/>
</dbReference>
<dbReference type="EMBL" id="MVHH01000068">
    <property type="protein sequence ID" value="OQZ92000.1"/>
    <property type="molecule type" value="Genomic_DNA"/>
</dbReference>
<dbReference type="EMBL" id="SSGD01000008">
    <property type="protein sequence ID" value="TXI59990.1"/>
    <property type="molecule type" value="Genomic_DNA"/>
</dbReference>
<evidence type="ECO:0000313" key="6">
    <source>
        <dbReference type="EMBL" id="TXI59990.1"/>
    </source>
</evidence>
<feature type="transmembrane region" description="Helical" evidence="2">
    <location>
        <begin position="54"/>
        <end position="75"/>
    </location>
</feature>
<sequence length="202" mass="21719">MTTLDIDSDTAREAAERELSKPMYPRPSPRQQFFDFVETLIRRLVLKGAELPGGWFTIAVLLIILAAGVVAAVHVGRRMLRDGRRSETLYGPTQLSAAEHRAAAQRLAAAADWGPAIRHRLRAVARGLEEAGLVLPASGRTASELARVAGAALPGLADDLIRAAETFNDVTYGEVPATAQGYRIVADLDERVAATTGARPLR</sequence>
<feature type="region of interest" description="Disordered" evidence="1">
    <location>
        <begin position="1"/>
        <end position="27"/>
    </location>
</feature>
<organism evidence="4 7">
    <name type="scientific">Mycolicibacter arupensis</name>
    <dbReference type="NCBI Taxonomy" id="342002"/>
    <lineage>
        <taxon>Bacteria</taxon>
        <taxon>Bacillati</taxon>
        <taxon>Actinomycetota</taxon>
        <taxon>Actinomycetes</taxon>
        <taxon>Mycobacteriales</taxon>
        <taxon>Mycobacteriaceae</taxon>
        <taxon>Mycolicibacter</taxon>
    </lineage>
</organism>
<evidence type="ECO:0000313" key="4">
    <source>
        <dbReference type="EMBL" id="KKB98431.1"/>
    </source>
</evidence>
<keyword evidence="8" id="KW-1185">Reference proteome</keyword>
<evidence type="ECO:0000313" key="8">
    <source>
        <dbReference type="Proteomes" id="UP000192327"/>
    </source>
</evidence>
<keyword evidence="2" id="KW-0812">Transmembrane</keyword>
<evidence type="ECO:0000313" key="9">
    <source>
        <dbReference type="Proteomes" id="UP000321797"/>
    </source>
</evidence>
<dbReference type="Pfam" id="PF13559">
    <property type="entry name" value="DUF4129"/>
    <property type="match status" value="1"/>
</dbReference>
<dbReference type="OrthoDB" id="3389322at2"/>
<evidence type="ECO:0000256" key="2">
    <source>
        <dbReference type="SAM" id="Phobius"/>
    </source>
</evidence>
<keyword evidence="2" id="KW-1133">Transmembrane helix</keyword>
<reference evidence="7" key="1">
    <citation type="submission" date="2015-04" db="EMBL/GenBank/DDBJ databases">
        <title>Genome sequence of Mycobacterium arupense GUC1.</title>
        <authorList>
            <person name="Greninger A.L."/>
            <person name="Cunningham G."/>
            <person name="Chiu C.Y."/>
            <person name="Miller S."/>
        </authorList>
    </citation>
    <scope>NUCLEOTIDE SEQUENCE [LARGE SCALE GENOMIC DNA]</scope>
    <source>
        <strain evidence="7">GUC1</strain>
    </source>
</reference>
<comment type="caution">
    <text evidence="4">The sequence shown here is derived from an EMBL/GenBank/DDBJ whole genome shotgun (WGS) entry which is preliminary data.</text>
</comment>
<protein>
    <submittedName>
        <fullName evidence="6">DUF4129 domain-containing protein</fullName>
    </submittedName>
    <submittedName>
        <fullName evidence="4">Membrane protein</fullName>
    </submittedName>
</protein>
<gene>
    <name evidence="5" type="ORF">BST15_19425</name>
    <name evidence="6" type="ORF">E6Q54_01610</name>
    <name evidence="4" type="ORF">WR43_14435</name>
</gene>
<dbReference type="PATRIC" id="fig|342002.3.peg.3613"/>
<dbReference type="InterPro" id="IPR025403">
    <property type="entry name" value="TgpA-like_C"/>
</dbReference>
<dbReference type="Proteomes" id="UP000192327">
    <property type="component" value="Unassembled WGS sequence"/>
</dbReference>
<feature type="domain" description="Protein-glutamine gamma-glutamyltransferase-like C-terminal" evidence="3">
    <location>
        <begin position="121"/>
        <end position="189"/>
    </location>
</feature>
<reference evidence="5 8" key="3">
    <citation type="submission" date="2016-12" db="EMBL/GenBank/DDBJ databases">
        <title>The new phylogeny of genus Mycobacterium.</title>
        <authorList>
            <person name="Tortoli E."/>
            <person name="Trovato A."/>
            <person name="Cirillo D.M."/>
        </authorList>
    </citation>
    <scope>NUCLEOTIDE SEQUENCE [LARGE SCALE GENOMIC DNA]</scope>
    <source>
        <strain evidence="5 8">DSM 44942</strain>
    </source>
</reference>
<name>A0A0F5MUR1_9MYCO</name>
<dbReference type="STRING" id="342002.BST15_19425"/>